<protein>
    <recommendedName>
        <fullName evidence="2">Amidohydrolase-related domain-containing protein</fullName>
    </recommendedName>
</protein>
<evidence type="ECO:0000256" key="1">
    <source>
        <dbReference type="ARBA" id="ARBA00038310"/>
    </source>
</evidence>
<evidence type="ECO:0000259" key="2">
    <source>
        <dbReference type="Pfam" id="PF04909"/>
    </source>
</evidence>
<organism evidence="3">
    <name type="scientific">marine metagenome</name>
    <dbReference type="NCBI Taxonomy" id="408172"/>
    <lineage>
        <taxon>unclassified sequences</taxon>
        <taxon>metagenomes</taxon>
        <taxon>ecological metagenomes</taxon>
    </lineage>
</organism>
<dbReference type="GO" id="GO:0016787">
    <property type="term" value="F:hydrolase activity"/>
    <property type="evidence" value="ECO:0007669"/>
    <property type="project" value="InterPro"/>
</dbReference>
<reference evidence="3" key="1">
    <citation type="submission" date="2018-05" db="EMBL/GenBank/DDBJ databases">
        <authorList>
            <person name="Lanie J.A."/>
            <person name="Ng W.-L."/>
            <person name="Kazmierczak K.M."/>
            <person name="Andrzejewski T.M."/>
            <person name="Davidsen T.M."/>
            <person name="Wayne K.J."/>
            <person name="Tettelin H."/>
            <person name="Glass J.I."/>
            <person name="Rusch D."/>
            <person name="Podicherti R."/>
            <person name="Tsui H.-C.T."/>
            <person name="Winkler M.E."/>
        </authorList>
    </citation>
    <scope>NUCLEOTIDE SEQUENCE</scope>
</reference>
<feature type="non-terminal residue" evidence="3">
    <location>
        <position position="1"/>
    </location>
</feature>
<dbReference type="InterPro" id="IPR006680">
    <property type="entry name" value="Amidohydro-rel"/>
</dbReference>
<dbReference type="PANTHER" id="PTHR43569">
    <property type="entry name" value="AMIDOHYDROLASE"/>
    <property type="match status" value="1"/>
</dbReference>
<proteinExistence type="inferred from homology"/>
<sequence length="213" mass="24737">LVGRIDPADRDFGNNLERLRRNPLFLGIRQGQLHLGLDDPSYIDNLKLLAGAKCSLDVDTPRQGMTATEVLVRLLDKVPSLRLVMDHLPDLRFPDRASKDTYLSYLRELGSRPDVYIKLSEVVRRWGGKVATDFRVYRDWLDELWEIFGEDRVMFGSDWPQSETLEFNSYPNVFSVARAYTESKGTSAVEKVFWRNSLKPYRWVQRLAIQRQA</sequence>
<accession>A0A382GEU5</accession>
<dbReference type="EMBL" id="UINC01055177">
    <property type="protein sequence ID" value="SVB73756.1"/>
    <property type="molecule type" value="Genomic_DNA"/>
</dbReference>
<dbReference type="PANTHER" id="PTHR43569:SF2">
    <property type="entry name" value="AMIDOHYDROLASE-RELATED DOMAIN-CONTAINING PROTEIN"/>
    <property type="match status" value="1"/>
</dbReference>
<dbReference type="Pfam" id="PF04909">
    <property type="entry name" value="Amidohydro_2"/>
    <property type="match status" value="1"/>
</dbReference>
<dbReference type="InterPro" id="IPR052350">
    <property type="entry name" value="Metallo-dep_Lactonases"/>
</dbReference>
<evidence type="ECO:0000313" key="3">
    <source>
        <dbReference type="EMBL" id="SVB73756.1"/>
    </source>
</evidence>
<dbReference type="Gene3D" id="3.20.20.140">
    <property type="entry name" value="Metal-dependent hydrolases"/>
    <property type="match status" value="1"/>
</dbReference>
<dbReference type="AlphaFoldDB" id="A0A382GEU5"/>
<name>A0A382GEU5_9ZZZZ</name>
<feature type="domain" description="Amidohydrolase-related" evidence="2">
    <location>
        <begin position="7"/>
        <end position="202"/>
    </location>
</feature>
<dbReference type="SUPFAM" id="SSF51556">
    <property type="entry name" value="Metallo-dependent hydrolases"/>
    <property type="match status" value="1"/>
</dbReference>
<comment type="similarity">
    <text evidence="1">Belongs to the metallo-dependent hydrolases superfamily.</text>
</comment>
<dbReference type="InterPro" id="IPR032466">
    <property type="entry name" value="Metal_Hydrolase"/>
</dbReference>
<gene>
    <name evidence="3" type="ORF">METZ01_LOCUS226610</name>
</gene>